<keyword evidence="4" id="KW-1185">Reference proteome</keyword>
<evidence type="ECO:0000256" key="2">
    <source>
        <dbReference type="SAM" id="Phobius"/>
    </source>
</evidence>
<keyword evidence="2" id="KW-0472">Membrane</keyword>
<protein>
    <submittedName>
        <fullName evidence="3">PilN domain-containing protein</fullName>
    </submittedName>
</protein>
<comment type="caution">
    <text evidence="3">The sequence shown here is derived from an EMBL/GenBank/DDBJ whole genome shotgun (WGS) entry which is preliminary data.</text>
</comment>
<name>A0A942UC45_9BACI</name>
<feature type="region of interest" description="Disordered" evidence="1">
    <location>
        <begin position="157"/>
        <end position="236"/>
    </location>
</feature>
<accession>A0A942UC45</accession>
<feature type="compositionally biased region" description="Polar residues" evidence="1">
    <location>
        <begin position="209"/>
        <end position="235"/>
    </location>
</feature>
<evidence type="ECO:0000256" key="1">
    <source>
        <dbReference type="SAM" id="MobiDB-lite"/>
    </source>
</evidence>
<dbReference type="InterPro" id="IPR007813">
    <property type="entry name" value="PilN"/>
</dbReference>
<organism evidence="3 4">
    <name type="scientific">Neobacillus rhizophilus</name>
    <dbReference type="NCBI Taxonomy" id="2833579"/>
    <lineage>
        <taxon>Bacteria</taxon>
        <taxon>Bacillati</taxon>
        <taxon>Bacillota</taxon>
        <taxon>Bacilli</taxon>
        <taxon>Bacillales</taxon>
        <taxon>Bacillaceae</taxon>
        <taxon>Neobacillus</taxon>
    </lineage>
</organism>
<sequence length="269" mass="28844">MLVEINLLPQKEPKKFNIIYLTSIVAVLVLIGGIYFWQIQSVKSDLEAVDSQIAMTKKLADKQQQNASQAQVASSAGTLKSAVDWAKNYPIQTVPVMRHLTSLLPERGFIQSFAYTEAGTVTLSVQFDSAREAAYFLDNLKDSKWIADASLNSLTAVESKETTGTTAQNTTTNTSSQSTGTTTTVDNQNTASSNTANTGNQSTEPAGQATATDPATSTANNSGDAANVTTTQPDNNILPRYLGQFEIKFNKDVIKTDLSKKKDEGGTGS</sequence>
<dbReference type="AlphaFoldDB" id="A0A942UC45"/>
<dbReference type="Pfam" id="PF05137">
    <property type="entry name" value="PilN"/>
    <property type="match status" value="1"/>
</dbReference>
<evidence type="ECO:0000313" key="4">
    <source>
        <dbReference type="Proteomes" id="UP000679749"/>
    </source>
</evidence>
<gene>
    <name evidence="3" type="ORF">KHA99_23965</name>
</gene>
<keyword evidence="2" id="KW-0812">Transmembrane</keyword>
<reference evidence="3" key="1">
    <citation type="submission" date="2021-05" db="EMBL/GenBank/DDBJ databases">
        <title>Novel Bacillus species.</title>
        <authorList>
            <person name="Liu G."/>
        </authorList>
    </citation>
    <scope>NUCLEOTIDE SEQUENCE</scope>
    <source>
        <strain evidence="3">FJAT-49825</strain>
    </source>
</reference>
<feature type="compositionally biased region" description="Low complexity" evidence="1">
    <location>
        <begin position="162"/>
        <end position="203"/>
    </location>
</feature>
<proteinExistence type="predicted"/>
<keyword evidence="2" id="KW-1133">Transmembrane helix</keyword>
<dbReference type="EMBL" id="JAGYPF010000005">
    <property type="protein sequence ID" value="MBS4215479.1"/>
    <property type="molecule type" value="Genomic_DNA"/>
</dbReference>
<evidence type="ECO:0000313" key="3">
    <source>
        <dbReference type="EMBL" id="MBS4215479.1"/>
    </source>
</evidence>
<feature type="transmembrane region" description="Helical" evidence="2">
    <location>
        <begin position="18"/>
        <end position="37"/>
    </location>
</feature>
<dbReference type="Proteomes" id="UP000679749">
    <property type="component" value="Unassembled WGS sequence"/>
</dbReference>
<dbReference type="RefSeq" id="WP_213120011.1">
    <property type="nucleotide sequence ID" value="NZ_JAGYPF010000005.1"/>
</dbReference>